<name>A0ABT9MHK1_9DEIO</name>
<evidence type="ECO:0000256" key="11">
    <source>
        <dbReference type="ARBA" id="ARBA00023049"/>
    </source>
</evidence>
<dbReference type="PANTHER" id="PTHR13062">
    <property type="entry name" value="COLLAGENASE"/>
    <property type="match status" value="1"/>
</dbReference>
<keyword evidence="8 14" id="KW-0732">Signal</keyword>
<keyword evidence="6" id="KW-0645">Protease</keyword>
<evidence type="ECO:0000259" key="15">
    <source>
        <dbReference type="Pfam" id="PF04151"/>
    </source>
</evidence>
<dbReference type="GO" id="GO:0004222">
    <property type="term" value="F:metalloendopeptidase activity"/>
    <property type="evidence" value="ECO:0007669"/>
    <property type="project" value="UniProtKB-EC"/>
</dbReference>
<comment type="cofactor">
    <cofactor evidence="2">
        <name>Zn(2+)</name>
        <dbReference type="ChEBI" id="CHEBI:29105"/>
    </cofactor>
</comment>
<feature type="domain" description="Peptidase C-terminal archaeal/bacterial" evidence="15">
    <location>
        <begin position="791"/>
        <end position="858"/>
    </location>
</feature>
<comment type="catalytic activity">
    <reaction evidence="1">
        <text>Digestion of native collagen in the triple helical region at Xaa-|-Gly bonds. With synthetic peptides, a preference is shown for Gly at P3 and P1', Pro and Ala at P2 and P2', and hydroxyproline, Ala or Arg at P3'.</text>
        <dbReference type="EC" id="3.4.24.3"/>
    </reaction>
</comment>
<feature type="domain" description="Peptidase C-terminal archaeal/bacterial" evidence="15">
    <location>
        <begin position="669"/>
        <end position="739"/>
    </location>
</feature>
<evidence type="ECO:0000256" key="8">
    <source>
        <dbReference type="ARBA" id="ARBA00022729"/>
    </source>
</evidence>
<evidence type="ECO:0000256" key="4">
    <source>
        <dbReference type="ARBA" id="ARBA00012653"/>
    </source>
</evidence>
<evidence type="ECO:0000256" key="5">
    <source>
        <dbReference type="ARBA" id="ARBA00022525"/>
    </source>
</evidence>
<dbReference type="Pfam" id="PF04151">
    <property type="entry name" value="PPC"/>
    <property type="match status" value="2"/>
</dbReference>
<dbReference type="EMBL" id="JAURUR010000019">
    <property type="protein sequence ID" value="MDP9766063.1"/>
    <property type="molecule type" value="Genomic_DNA"/>
</dbReference>
<dbReference type="EC" id="3.4.24.3" evidence="4"/>
<dbReference type="InterPro" id="IPR002169">
    <property type="entry name" value="Peptidase_M9A/M9B"/>
</dbReference>
<evidence type="ECO:0000256" key="13">
    <source>
        <dbReference type="SAM" id="MobiDB-lite"/>
    </source>
</evidence>
<dbReference type="Gene3D" id="3.40.30.160">
    <property type="entry name" value="Collagenase ColT, N-terminal domain"/>
    <property type="match status" value="1"/>
</dbReference>
<evidence type="ECO:0000313" key="17">
    <source>
        <dbReference type="EMBL" id="MDP9766063.1"/>
    </source>
</evidence>
<accession>A0ABT9MHK1</accession>
<dbReference type="Gene3D" id="2.60.120.380">
    <property type="match status" value="2"/>
</dbReference>
<feature type="region of interest" description="Disordered" evidence="13">
    <location>
        <begin position="631"/>
        <end position="652"/>
    </location>
</feature>
<dbReference type="Proteomes" id="UP001232163">
    <property type="component" value="Unassembled WGS sequence"/>
</dbReference>
<keyword evidence="7" id="KW-0479">Metal-binding</keyword>
<feature type="chain" id="PRO_5046273377" description="microbial collagenase" evidence="14">
    <location>
        <begin position="23"/>
        <end position="873"/>
    </location>
</feature>
<keyword evidence="12" id="KW-0865">Zymogen</keyword>
<evidence type="ECO:0000256" key="2">
    <source>
        <dbReference type="ARBA" id="ARBA00001947"/>
    </source>
</evidence>
<evidence type="ECO:0000256" key="9">
    <source>
        <dbReference type="ARBA" id="ARBA00022801"/>
    </source>
</evidence>
<gene>
    <name evidence="17" type="ORF">QO006_003527</name>
</gene>
<feature type="compositionally biased region" description="Pro residues" evidence="13">
    <location>
        <begin position="635"/>
        <end position="645"/>
    </location>
</feature>
<keyword evidence="9 17" id="KW-0378">Hydrolase</keyword>
<dbReference type="Pfam" id="PF08453">
    <property type="entry name" value="Peptidase_M9_N"/>
    <property type="match status" value="1"/>
</dbReference>
<dbReference type="InterPro" id="IPR013661">
    <property type="entry name" value="Peptidase_M9_N_dom"/>
</dbReference>
<feature type="domain" description="Peptidase M9 collagenase N-terminal" evidence="16">
    <location>
        <begin position="102"/>
        <end position="281"/>
    </location>
</feature>
<dbReference type="RefSeq" id="WP_307468867.1">
    <property type="nucleotide sequence ID" value="NZ_JAURUR010000019.1"/>
</dbReference>
<evidence type="ECO:0000256" key="1">
    <source>
        <dbReference type="ARBA" id="ARBA00000424"/>
    </source>
</evidence>
<sequence length="873" mass="95146">MTTPRWLVLCSLLLLASCSNGPATPDTGTAPPTPFPQTPVTGGSDTRPPPVGGSLRIQSEPVHTQRQAVEPSIRTPHTSDRSIFRRDYNHGTELSSQALAGCNTSAFTSTGDSLVQQIVSSTPECINELFSLSASQGARTFSEGQMVSAANGMKTRALSYAGSNNGIEQLLLFLRAGYYVQYYNPTVIGSYGAPLKTAIRSALDAFANNASFTANSDAHGQILSEYMTLIDSSSENAYGLPIVKRVLRQFDPAIHTSRGMKAGTNAAFTVLFRGHYVPEFQTAVKQDPSITKELTAFVNKHFSLLGGSDDYLVANAGREAARFLQYTELRPVLRPELTALLNRSSMTGPTAKLWVGIAEMVDYYDDCTPYGLCGFKTRLAQTVLGTTYNCSPTLTLKAQSMTSAQIQATCTSVINEETYFHTKLATNRQPVANDFNDKLELVVFNSSSDYETYAGVLYGIDTNNGGMYLEGDPSVQGNQARFIAYRADWQPTFEIWNLNHEYAHYLDGRFNMAGDFTDSISQNTVWWIEGTAEYIAYSYRGIPYTAALNEAAKATYALSTIFQNDYNSGQTRVYNWGYLAARFMFERHPNEVKTILSRMRSKDYTGYASFMRTSIGSAYDGEFRDWALNLKNNPNPDPDPTPTPGLGPCTSTENITECQRANVSGPAGDYRYFYALVPSGAKTLDIRVSGGTGDAHLYYSPSSWATQGNSTQRSTTAGNEERLVIQNPAPGYHYFSLYGQSAFSGVTVSSTTSGATTPTEPTPGVTECPTTDANLLGKNCKRSGLSSTYDFKYFYVDIPAGTPSVKVTLSGGTGNADLYYNRSNWATSSSYTQKSTGAANTETITINQPAAGLHYFTIGATAPYSNVTIQTNW</sequence>
<evidence type="ECO:0000256" key="3">
    <source>
        <dbReference type="ARBA" id="ARBA00004613"/>
    </source>
</evidence>
<organism evidence="17 18">
    <name type="scientific">Deinococcus enclensis</name>
    <dbReference type="NCBI Taxonomy" id="1049582"/>
    <lineage>
        <taxon>Bacteria</taxon>
        <taxon>Thermotogati</taxon>
        <taxon>Deinococcota</taxon>
        <taxon>Deinococci</taxon>
        <taxon>Deinococcales</taxon>
        <taxon>Deinococcaceae</taxon>
        <taxon>Deinococcus</taxon>
    </lineage>
</organism>
<keyword evidence="10" id="KW-0862">Zinc</keyword>
<evidence type="ECO:0000256" key="10">
    <source>
        <dbReference type="ARBA" id="ARBA00022833"/>
    </source>
</evidence>
<dbReference type="PROSITE" id="PS51257">
    <property type="entry name" value="PROKAR_LIPOPROTEIN"/>
    <property type="match status" value="1"/>
</dbReference>
<feature type="signal peptide" evidence="14">
    <location>
        <begin position="1"/>
        <end position="22"/>
    </location>
</feature>
<proteinExistence type="predicted"/>
<keyword evidence="5" id="KW-0964">Secreted</keyword>
<dbReference type="PRINTS" id="PR00931">
    <property type="entry name" value="MICOLLPTASE"/>
</dbReference>
<keyword evidence="18" id="KW-1185">Reference proteome</keyword>
<dbReference type="Gene3D" id="1.10.390.20">
    <property type="match status" value="1"/>
</dbReference>
<evidence type="ECO:0000256" key="6">
    <source>
        <dbReference type="ARBA" id="ARBA00022670"/>
    </source>
</evidence>
<reference evidence="17 18" key="1">
    <citation type="submission" date="2023-07" db="EMBL/GenBank/DDBJ databases">
        <title>Genomic Encyclopedia of Type Strains, Phase IV (KMG-IV): sequencing the most valuable type-strain genomes for metagenomic binning, comparative biology and taxonomic classification.</title>
        <authorList>
            <person name="Goeker M."/>
        </authorList>
    </citation>
    <scope>NUCLEOTIDE SEQUENCE [LARGE SCALE GENOMIC DNA]</scope>
    <source>
        <strain evidence="17 18">NIO-1023</strain>
    </source>
</reference>
<dbReference type="Pfam" id="PF01752">
    <property type="entry name" value="Peptidase_M9"/>
    <property type="match status" value="1"/>
</dbReference>
<feature type="region of interest" description="Disordered" evidence="13">
    <location>
        <begin position="23"/>
        <end position="83"/>
    </location>
</feature>
<evidence type="ECO:0000256" key="14">
    <source>
        <dbReference type="SAM" id="SignalP"/>
    </source>
</evidence>
<protein>
    <recommendedName>
        <fullName evidence="4">microbial collagenase</fullName>
        <ecNumber evidence="4">3.4.24.3</ecNumber>
    </recommendedName>
</protein>
<evidence type="ECO:0000259" key="16">
    <source>
        <dbReference type="Pfam" id="PF08453"/>
    </source>
</evidence>
<evidence type="ECO:0000256" key="12">
    <source>
        <dbReference type="ARBA" id="ARBA00023145"/>
    </source>
</evidence>
<dbReference type="InterPro" id="IPR007280">
    <property type="entry name" value="Peptidase_C_arc/bac"/>
</dbReference>
<keyword evidence="11" id="KW-0482">Metalloprotease</keyword>
<comment type="subcellular location">
    <subcellularLocation>
        <location evidence="3">Secreted</location>
    </subcellularLocation>
</comment>
<comment type="caution">
    <text evidence="17">The sequence shown here is derived from an EMBL/GenBank/DDBJ whole genome shotgun (WGS) entry which is preliminary data.</text>
</comment>
<evidence type="ECO:0000256" key="7">
    <source>
        <dbReference type="ARBA" id="ARBA00022723"/>
    </source>
</evidence>
<evidence type="ECO:0000313" key="18">
    <source>
        <dbReference type="Proteomes" id="UP001232163"/>
    </source>
</evidence>
<dbReference type="PANTHER" id="PTHR13062:SF9">
    <property type="entry name" value="MICROBIAL COLLAGENASE"/>
    <property type="match status" value="1"/>
</dbReference>